<dbReference type="HOGENOM" id="CLU_360560_0_0_1"/>
<evidence type="ECO:0000256" key="1">
    <source>
        <dbReference type="SAM" id="MobiDB-lite"/>
    </source>
</evidence>
<keyword evidence="3" id="KW-1185">Reference proteome</keyword>
<organism evidence="2 3">
    <name type="scientific">Dactylellina haptotyla (strain CBS 200.50)</name>
    <name type="common">Nematode-trapping fungus</name>
    <name type="synonym">Monacrosporium haptotylum</name>
    <dbReference type="NCBI Taxonomy" id="1284197"/>
    <lineage>
        <taxon>Eukaryota</taxon>
        <taxon>Fungi</taxon>
        <taxon>Dikarya</taxon>
        <taxon>Ascomycota</taxon>
        <taxon>Pezizomycotina</taxon>
        <taxon>Orbiliomycetes</taxon>
        <taxon>Orbiliales</taxon>
        <taxon>Orbiliaceae</taxon>
        <taxon>Dactylellina</taxon>
    </lineage>
</organism>
<protein>
    <submittedName>
        <fullName evidence="2">Uncharacterized protein</fullName>
    </submittedName>
</protein>
<feature type="compositionally biased region" description="Polar residues" evidence="1">
    <location>
        <begin position="518"/>
        <end position="539"/>
    </location>
</feature>
<gene>
    <name evidence="2" type="ORF">H072_10330</name>
</gene>
<dbReference type="Proteomes" id="UP000015100">
    <property type="component" value="Unassembled WGS sequence"/>
</dbReference>
<name>S8A0F8_DACHA</name>
<accession>S8A0F8</accession>
<dbReference type="AlphaFoldDB" id="S8A0F8"/>
<sequence length="776" mass="87708">MAGIIMPTRSSSGRQLLVVSLNVLNILRPATAYIWLKAATLPGENNLDIDQFLSARQMGKPITLTNWHYCVNYDYETRKARLTPQNLQDSWCSFDAEYSNGAWTIKSAAAPQQIDIHNSKYYESSPDPAYRPRIEFGALFDNEWNSWWEYLTMGSGVPGQQKDQIRWKVYRPIMQRPVRDAGRREAKVAIGNDGTFAQLRDFEPGEVITPHSLESGYHGIHRYLGDFAVIEVTTGAVQQGDFLVIEGGLAHIQVCFQTMTSRTKDGTLVKETKPSFLELYLPDSKPGKREGVIGCKEIVFRAVTDMSPQVEPFILQPTDQQLLVEELDVQSLHKPQIVIGTDGFSTESPFTPATVTDFTKLVSPVGESGAIEEEISIPSPRFQDLKEETPVLKPEEVEEEVQEIQEIQYEKLPTPRGGKMEEEDIVEEIILPTVTNNRPRRKTPAIPQTRPRVPSFGQQPQVIPASRPSRLKLTFTQGPSTKESTTAALSDESSFDAGSDSDEEPSKPRTLYRLPQKLSGQAAPSRQQVSQQDTGTDQNYDQDDERNQRIPWTMYSTADEKPTWLPKMEDFFENPNYVPESASTGPIDYKSKLWQGIVPSEDYPREKIRIDGLMTNLANGEYERGRYQDYMNRFQRGELDPTEGGEPPPGRLELEPEHEDNLEFRIPVEVEDRPQLLTGEEYDEWAWRMQKASRGDKQRGVMGRQMMGHSQAIMQIPGFVPPKLGPHLEGDDAKLRHLTSTLRHGSFINNGEGRYSGNPPSPVYLAREQEQLASKS</sequence>
<evidence type="ECO:0000313" key="3">
    <source>
        <dbReference type="Proteomes" id="UP000015100"/>
    </source>
</evidence>
<reference evidence="2 3" key="1">
    <citation type="journal article" date="2013" name="PLoS Genet.">
        <title>Genomic mechanisms accounting for the adaptation to parasitism in nematode-trapping fungi.</title>
        <authorList>
            <person name="Meerupati T."/>
            <person name="Andersson K.M."/>
            <person name="Friman E."/>
            <person name="Kumar D."/>
            <person name="Tunlid A."/>
            <person name="Ahren D."/>
        </authorList>
    </citation>
    <scope>NUCLEOTIDE SEQUENCE [LARGE SCALE GENOMIC DNA]</scope>
    <source>
        <strain evidence="2 3">CBS 200.50</strain>
    </source>
</reference>
<reference evidence="3" key="2">
    <citation type="submission" date="2013-04" db="EMBL/GenBank/DDBJ databases">
        <title>Genomic mechanisms accounting for the adaptation to parasitism in nematode-trapping fungi.</title>
        <authorList>
            <person name="Ahren D.G."/>
        </authorList>
    </citation>
    <scope>NUCLEOTIDE SEQUENCE [LARGE SCALE GENOMIC DNA]</scope>
    <source>
        <strain evidence="3">CBS 200.50</strain>
    </source>
</reference>
<comment type="caution">
    <text evidence="2">The sequence shown here is derived from an EMBL/GenBank/DDBJ whole genome shotgun (WGS) entry which is preliminary data.</text>
</comment>
<dbReference type="EMBL" id="AQGS01000958">
    <property type="protein sequence ID" value="EPS36179.1"/>
    <property type="molecule type" value="Genomic_DNA"/>
</dbReference>
<dbReference type="OrthoDB" id="5429691at2759"/>
<proteinExistence type="predicted"/>
<evidence type="ECO:0000313" key="2">
    <source>
        <dbReference type="EMBL" id="EPS36179.1"/>
    </source>
</evidence>
<feature type="region of interest" description="Disordered" evidence="1">
    <location>
        <begin position="431"/>
        <end position="555"/>
    </location>
</feature>
<feature type="compositionally biased region" description="Polar residues" evidence="1">
    <location>
        <begin position="474"/>
        <end position="492"/>
    </location>
</feature>